<dbReference type="CDD" id="cd00067">
    <property type="entry name" value="GAL4"/>
    <property type="match status" value="1"/>
</dbReference>
<gene>
    <name evidence="4" type="ORF">LAME_0B00430G</name>
</gene>
<evidence type="ECO:0000313" key="5">
    <source>
        <dbReference type="Proteomes" id="UP000191144"/>
    </source>
</evidence>
<protein>
    <submittedName>
        <fullName evidence="4">LAME_0B00430g1_1</fullName>
    </submittedName>
</protein>
<comment type="subcellular location">
    <subcellularLocation>
        <location evidence="1">Nucleus</location>
    </subcellularLocation>
</comment>
<evidence type="ECO:0000313" key="4">
    <source>
        <dbReference type="EMBL" id="SCU79806.1"/>
    </source>
</evidence>
<feature type="domain" description="Zn(2)-C6 fungal-type" evidence="3">
    <location>
        <begin position="14"/>
        <end position="44"/>
    </location>
</feature>
<dbReference type="OrthoDB" id="3598904at2759"/>
<accession>A0A1G4ISL0</accession>
<sequence length="657" mass="75129">MNSTRSTRKRSTTGCLTCRRRRKKCDERKPVCGGCERNFLPCVWPENNEKRRRSRKTEAGPEVSQEPLDVLGSQVRDRSPPIATAPQEIQFHIVEAPRVPTAHSCPGKGPWRFENYSKNKQNALTKFDSRISQFVEIHENGEDQVSEIPCTQETSDTTQNDHDDPLELEQILNFEVLDPLQYINNKFWNSLRVEEELDMRMGETVAPMIDVPIDAIVIHPDIIEAQDPLNHQNYGLFASLLRRYKAQEIVTDEDLDSVNLEEFLFFACAKGFIPKLDTQYTHPSLTTYATFLPQAKKNMLIRSVSICCGATYLAWCDLHRYQQLSDELYIDCKAQIAAHLDRADNVADEDWLLAALQMMSIRDKNAFTGTVDGSAWHLSKAFLIIREKYYDINSALAPGTISPKLRDSIVLQPHERMFIESFVYQYSISILFVNDMSCLPDPYAVFKALSLVLKCPVYNLEGCDQWMGSPLLGLSLDAFEILAKMSYVARAPMPLPPGSKWMKQMIKLQNMCTYYQPPSPTSSMDENQRLNHRITSLVGLLIVRICDVFASKVISYETFDVLDACVQGRVKEILRLFKKLPPDHQIWGLLPWMVLIAGAFSHDIDDRQFIIERTQHIAKRAHSYCGLKMTSFLHSVWSTPDGLKLLFDRDKLAQVDL</sequence>
<dbReference type="InterPro" id="IPR001138">
    <property type="entry name" value="Zn2Cys6_DnaBD"/>
</dbReference>
<evidence type="ECO:0000256" key="2">
    <source>
        <dbReference type="ARBA" id="ARBA00023242"/>
    </source>
</evidence>
<keyword evidence="2" id="KW-0539">Nucleus</keyword>
<reference evidence="5" key="1">
    <citation type="submission" date="2016-03" db="EMBL/GenBank/DDBJ databases">
        <authorList>
            <person name="Devillers Hugo."/>
        </authorList>
    </citation>
    <scope>NUCLEOTIDE SEQUENCE [LARGE SCALE GENOMIC DNA]</scope>
</reference>
<dbReference type="GO" id="GO:0000981">
    <property type="term" value="F:DNA-binding transcription factor activity, RNA polymerase II-specific"/>
    <property type="evidence" value="ECO:0007669"/>
    <property type="project" value="InterPro"/>
</dbReference>
<dbReference type="EMBL" id="LT598478">
    <property type="protein sequence ID" value="SCU79806.1"/>
    <property type="molecule type" value="Genomic_DNA"/>
</dbReference>
<proteinExistence type="predicted"/>
<dbReference type="Proteomes" id="UP000191144">
    <property type="component" value="Chromosome B"/>
</dbReference>
<dbReference type="SUPFAM" id="SSF57701">
    <property type="entry name" value="Zn2/Cys6 DNA-binding domain"/>
    <property type="match status" value="1"/>
</dbReference>
<dbReference type="PROSITE" id="PS00463">
    <property type="entry name" value="ZN2_CY6_FUNGAL_1"/>
    <property type="match status" value="1"/>
</dbReference>
<dbReference type="AlphaFoldDB" id="A0A1G4ISL0"/>
<evidence type="ECO:0000259" key="3">
    <source>
        <dbReference type="PROSITE" id="PS50048"/>
    </source>
</evidence>
<name>A0A1G4ISL0_9SACH</name>
<dbReference type="InterPro" id="IPR036864">
    <property type="entry name" value="Zn2-C6_fun-type_DNA-bd_sf"/>
</dbReference>
<dbReference type="PANTHER" id="PTHR37534:SF46">
    <property type="entry name" value="ZN(II)2CYS6 TRANSCRIPTION FACTOR (EUROFUNG)"/>
    <property type="match status" value="1"/>
</dbReference>
<dbReference type="GO" id="GO:0008270">
    <property type="term" value="F:zinc ion binding"/>
    <property type="evidence" value="ECO:0007669"/>
    <property type="project" value="InterPro"/>
</dbReference>
<dbReference type="SMART" id="SM00066">
    <property type="entry name" value="GAL4"/>
    <property type="match status" value="1"/>
</dbReference>
<dbReference type="PANTHER" id="PTHR37534">
    <property type="entry name" value="TRANSCRIPTIONAL ACTIVATOR PROTEIN UGA3"/>
    <property type="match status" value="1"/>
</dbReference>
<dbReference type="Gene3D" id="4.10.240.10">
    <property type="entry name" value="Zn(2)-C6 fungal-type DNA-binding domain"/>
    <property type="match status" value="1"/>
</dbReference>
<evidence type="ECO:0000256" key="1">
    <source>
        <dbReference type="ARBA" id="ARBA00004123"/>
    </source>
</evidence>
<dbReference type="Pfam" id="PF00172">
    <property type="entry name" value="Zn_clus"/>
    <property type="match status" value="1"/>
</dbReference>
<dbReference type="Pfam" id="PF11951">
    <property type="entry name" value="Fungal_trans_2"/>
    <property type="match status" value="1"/>
</dbReference>
<dbReference type="InterPro" id="IPR021858">
    <property type="entry name" value="Fun_TF"/>
</dbReference>
<dbReference type="GO" id="GO:0005634">
    <property type="term" value="C:nucleus"/>
    <property type="evidence" value="ECO:0007669"/>
    <property type="project" value="UniProtKB-SubCell"/>
</dbReference>
<organism evidence="4 5">
    <name type="scientific">Lachancea meyersii CBS 8951</name>
    <dbReference type="NCBI Taxonomy" id="1266667"/>
    <lineage>
        <taxon>Eukaryota</taxon>
        <taxon>Fungi</taxon>
        <taxon>Dikarya</taxon>
        <taxon>Ascomycota</taxon>
        <taxon>Saccharomycotina</taxon>
        <taxon>Saccharomycetes</taxon>
        <taxon>Saccharomycetales</taxon>
        <taxon>Saccharomycetaceae</taxon>
        <taxon>Lachancea</taxon>
    </lineage>
</organism>
<keyword evidence="5" id="KW-1185">Reference proteome</keyword>
<dbReference type="PROSITE" id="PS50048">
    <property type="entry name" value="ZN2_CY6_FUNGAL_2"/>
    <property type="match status" value="1"/>
</dbReference>